<dbReference type="Gramene" id="CDF35073">
    <property type="protein sequence ID" value="CDF35073"/>
    <property type="gene ID" value="CHC_T00003560001"/>
</dbReference>
<name>R7QBD5_CHOCR</name>
<organism evidence="1 2">
    <name type="scientific">Chondrus crispus</name>
    <name type="common">Carrageen Irish moss</name>
    <name type="synonym">Polymorpha crispa</name>
    <dbReference type="NCBI Taxonomy" id="2769"/>
    <lineage>
        <taxon>Eukaryota</taxon>
        <taxon>Rhodophyta</taxon>
        <taxon>Florideophyceae</taxon>
        <taxon>Rhodymeniophycidae</taxon>
        <taxon>Gigartinales</taxon>
        <taxon>Gigartinaceae</taxon>
        <taxon>Chondrus</taxon>
    </lineage>
</organism>
<evidence type="ECO:0000313" key="2">
    <source>
        <dbReference type="Proteomes" id="UP000012073"/>
    </source>
</evidence>
<dbReference type="RefSeq" id="XP_005714892.1">
    <property type="nucleotide sequence ID" value="XM_005714835.1"/>
</dbReference>
<accession>R7QBD5</accession>
<dbReference type="GeneID" id="17322609"/>
<dbReference type="KEGG" id="ccp:CHC_T00003560001"/>
<dbReference type="Proteomes" id="UP000012073">
    <property type="component" value="Unassembled WGS sequence"/>
</dbReference>
<dbReference type="AlphaFoldDB" id="R7QBD5"/>
<dbReference type="EMBL" id="HG001717">
    <property type="protein sequence ID" value="CDF35073.1"/>
    <property type="molecule type" value="Genomic_DNA"/>
</dbReference>
<keyword evidence="2" id="KW-1185">Reference proteome</keyword>
<protein>
    <submittedName>
        <fullName evidence="1">Uncharacterized protein</fullName>
    </submittedName>
</protein>
<gene>
    <name evidence="1" type="ORF">CHC_T00003560001</name>
</gene>
<reference evidence="2" key="1">
    <citation type="journal article" date="2013" name="Proc. Natl. Acad. Sci. U.S.A.">
        <title>Genome structure and metabolic features in the red seaweed Chondrus crispus shed light on evolution of the Archaeplastida.</title>
        <authorList>
            <person name="Collen J."/>
            <person name="Porcel B."/>
            <person name="Carre W."/>
            <person name="Ball S.G."/>
            <person name="Chaparro C."/>
            <person name="Tonon T."/>
            <person name="Barbeyron T."/>
            <person name="Michel G."/>
            <person name="Noel B."/>
            <person name="Valentin K."/>
            <person name="Elias M."/>
            <person name="Artiguenave F."/>
            <person name="Arun A."/>
            <person name="Aury J.M."/>
            <person name="Barbosa-Neto J.F."/>
            <person name="Bothwell J.H."/>
            <person name="Bouget F.Y."/>
            <person name="Brillet L."/>
            <person name="Cabello-Hurtado F."/>
            <person name="Capella-Gutierrez S."/>
            <person name="Charrier B."/>
            <person name="Cladiere L."/>
            <person name="Cock J.M."/>
            <person name="Coelho S.M."/>
            <person name="Colleoni C."/>
            <person name="Czjzek M."/>
            <person name="Da Silva C."/>
            <person name="Delage L."/>
            <person name="Denoeud F."/>
            <person name="Deschamps P."/>
            <person name="Dittami S.M."/>
            <person name="Gabaldon T."/>
            <person name="Gachon C.M."/>
            <person name="Groisillier A."/>
            <person name="Herve C."/>
            <person name="Jabbari K."/>
            <person name="Katinka M."/>
            <person name="Kloareg B."/>
            <person name="Kowalczyk N."/>
            <person name="Labadie K."/>
            <person name="Leblanc C."/>
            <person name="Lopez P.J."/>
            <person name="McLachlan D.H."/>
            <person name="Meslet-Cladiere L."/>
            <person name="Moustafa A."/>
            <person name="Nehr Z."/>
            <person name="Nyvall Collen P."/>
            <person name="Panaud O."/>
            <person name="Partensky F."/>
            <person name="Poulain J."/>
            <person name="Rensing S.A."/>
            <person name="Rousvoal S."/>
            <person name="Samson G."/>
            <person name="Symeonidi A."/>
            <person name="Weissenbach J."/>
            <person name="Zambounis A."/>
            <person name="Wincker P."/>
            <person name="Boyen C."/>
        </authorList>
    </citation>
    <scope>NUCLEOTIDE SEQUENCE [LARGE SCALE GENOMIC DNA]</scope>
    <source>
        <strain evidence="2">cv. Stackhouse</strain>
    </source>
</reference>
<evidence type="ECO:0000313" key="1">
    <source>
        <dbReference type="EMBL" id="CDF35073.1"/>
    </source>
</evidence>
<proteinExistence type="predicted"/>
<sequence>MLCTEYRSVHVCTARRKALKDRHIALPSPNVLLCLPLSLTKTAL</sequence>